<organism evidence="1 2">
    <name type="scientific">Nocardioides daphniae</name>
    <dbReference type="NCBI Taxonomy" id="402297"/>
    <lineage>
        <taxon>Bacteria</taxon>
        <taxon>Bacillati</taxon>
        <taxon>Actinomycetota</taxon>
        <taxon>Actinomycetes</taxon>
        <taxon>Propionibacteriales</taxon>
        <taxon>Nocardioidaceae</taxon>
        <taxon>Nocardioides</taxon>
    </lineage>
</organism>
<name>A0ABQ1QC08_9ACTN</name>
<dbReference type="EMBL" id="BMCK01000003">
    <property type="protein sequence ID" value="GGD20870.1"/>
    <property type="molecule type" value="Genomic_DNA"/>
</dbReference>
<proteinExistence type="predicted"/>
<accession>A0ABQ1QC08</accession>
<reference evidence="2" key="1">
    <citation type="journal article" date="2019" name="Int. J. Syst. Evol. Microbiol.">
        <title>The Global Catalogue of Microorganisms (GCM) 10K type strain sequencing project: providing services to taxonomists for standard genome sequencing and annotation.</title>
        <authorList>
            <consortium name="The Broad Institute Genomics Platform"/>
            <consortium name="The Broad Institute Genome Sequencing Center for Infectious Disease"/>
            <person name="Wu L."/>
            <person name="Ma J."/>
        </authorList>
    </citation>
    <scope>NUCLEOTIDE SEQUENCE [LARGE SCALE GENOMIC DNA]</scope>
    <source>
        <strain evidence="2">CCM 7403</strain>
    </source>
</reference>
<dbReference type="RefSeq" id="WP_188421661.1">
    <property type="nucleotide sequence ID" value="NZ_BMCK01000003.1"/>
</dbReference>
<protein>
    <submittedName>
        <fullName evidence="1">Uncharacterized protein</fullName>
    </submittedName>
</protein>
<comment type="caution">
    <text evidence="1">The sequence shown here is derived from an EMBL/GenBank/DDBJ whole genome shotgun (WGS) entry which is preliminary data.</text>
</comment>
<keyword evidence="2" id="KW-1185">Reference proteome</keyword>
<gene>
    <name evidence="1" type="ORF">GCM10007231_20040</name>
</gene>
<dbReference type="Proteomes" id="UP000630594">
    <property type="component" value="Unassembled WGS sequence"/>
</dbReference>
<evidence type="ECO:0000313" key="1">
    <source>
        <dbReference type="EMBL" id="GGD20870.1"/>
    </source>
</evidence>
<sequence>MSDAPSPAVPTPPVPPAWSAFVDDATLLTPDAAPTPEATAAHAALRDGSAGALAVRDTDLPLLRGVTHPLRVVLTTGAGAVAGPLGLAARLGLDVRAVQVALRDVDDLAGNARRVVAAVDAARGEGVLGDEVAVHVEVPTDLPGGIAGSWARAADEVAAAELALHFRAAGGVDVRPEEVAGWLDAALDRETPYSVSVAAAVSGAGAIGAVNLLLATRRAFDGEPREAVAAVLADGSGVVDQARAEEYLPGARRWLTSVVTSDPAGVIADLRATGLTDPG</sequence>
<evidence type="ECO:0000313" key="2">
    <source>
        <dbReference type="Proteomes" id="UP000630594"/>
    </source>
</evidence>